<comment type="caution">
    <text evidence="12">The sequence shown here is derived from an EMBL/GenBank/DDBJ whole genome shotgun (WGS) entry which is preliminary data.</text>
</comment>
<evidence type="ECO:0000256" key="7">
    <source>
        <dbReference type="SAM" id="Coils"/>
    </source>
</evidence>
<evidence type="ECO:0000259" key="11">
    <source>
        <dbReference type="PROSITE" id="PS50113"/>
    </source>
</evidence>
<dbReference type="PROSITE" id="PS50112">
    <property type="entry name" value="PAS"/>
    <property type="match status" value="3"/>
</dbReference>
<dbReference type="EC" id="2.7.13.3" evidence="2"/>
<protein>
    <recommendedName>
        <fullName evidence="2">histidine kinase</fullName>
        <ecNumber evidence="2">2.7.13.3</ecNumber>
    </recommendedName>
</protein>
<dbReference type="CDD" id="cd00130">
    <property type="entry name" value="PAS"/>
    <property type="match status" value="4"/>
</dbReference>
<dbReference type="InterPro" id="IPR001789">
    <property type="entry name" value="Sig_transdc_resp-reg_receiver"/>
</dbReference>
<gene>
    <name evidence="12" type="ORF">KTN04_08410</name>
</gene>
<evidence type="ECO:0000256" key="1">
    <source>
        <dbReference type="ARBA" id="ARBA00000085"/>
    </source>
</evidence>
<evidence type="ECO:0000256" key="2">
    <source>
        <dbReference type="ARBA" id="ARBA00012438"/>
    </source>
</evidence>
<dbReference type="SMART" id="SM00388">
    <property type="entry name" value="HisKA"/>
    <property type="match status" value="1"/>
</dbReference>
<keyword evidence="3 6" id="KW-0597">Phosphoprotein</keyword>
<dbReference type="SMART" id="SM00387">
    <property type="entry name" value="HATPase_c"/>
    <property type="match status" value="1"/>
</dbReference>
<keyword evidence="4" id="KW-0808">Transferase</keyword>
<dbReference type="InterPro" id="IPR005467">
    <property type="entry name" value="His_kinase_dom"/>
</dbReference>
<organism evidence="12 13">
    <name type="scientific">Marinobacterium weihaiense</name>
    <dbReference type="NCBI Taxonomy" id="2851016"/>
    <lineage>
        <taxon>Bacteria</taxon>
        <taxon>Pseudomonadati</taxon>
        <taxon>Pseudomonadota</taxon>
        <taxon>Gammaproteobacteria</taxon>
        <taxon>Oceanospirillales</taxon>
        <taxon>Oceanospirillaceae</taxon>
        <taxon>Marinobacterium</taxon>
    </lineage>
</organism>
<dbReference type="InterPro" id="IPR052162">
    <property type="entry name" value="Sensor_kinase/Photoreceptor"/>
</dbReference>
<feature type="domain" description="Histidine kinase" evidence="8">
    <location>
        <begin position="699"/>
        <end position="915"/>
    </location>
</feature>
<name>A0ABS6MAP8_9GAMM</name>
<feature type="domain" description="PAS" evidence="10">
    <location>
        <begin position="321"/>
        <end position="369"/>
    </location>
</feature>
<evidence type="ECO:0000313" key="13">
    <source>
        <dbReference type="Proteomes" id="UP000755551"/>
    </source>
</evidence>
<dbReference type="InterPro" id="IPR003594">
    <property type="entry name" value="HATPase_dom"/>
</dbReference>
<feature type="modified residue" description="4-aspartylphosphate" evidence="6">
    <location>
        <position position="991"/>
    </location>
</feature>
<dbReference type="Pfam" id="PF08447">
    <property type="entry name" value="PAS_3"/>
    <property type="match status" value="3"/>
</dbReference>
<evidence type="ECO:0000256" key="4">
    <source>
        <dbReference type="ARBA" id="ARBA00022679"/>
    </source>
</evidence>
<keyword evidence="5" id="KW-0418">Kinase</keyword>
<dbReference type="SMART" id="SM00091">
    <property type="entry name" value="PAS"/>
    <property type="match status" value="4"/>
</dbReference>
<keyword evidence="13" id="KW-1185">Reference proteome</keyword>
<feature type="domain" description="PAS" evidence="10">
    <location>
        <begin position="28"/>
        <end position="69"/>
    </location>
</feature>
<dbReference type="PROSITE" id="PS50113">
    <property type="entry name" value="PAC"/>
    <property type="match status" value="4"/>
</dbReference>
<dbReference type="Pfam" id="PF00072">
    <property type="entry name" value="Response_reg"/>
    <property type="match status" value="1"/>
</dbReference>
<evidence type="ECO:0000259" key="10">
    <source>
        <dbReference type="PROSITE" id="PS50112"/>
    </source>
</evidence>
<dbReference type="SMART" id="SM00086">
    <property type="entry name" value="PAC"/>
    <property type="match status" value="4"/>
</dbReference>
<dbReference type="PROSITE" id="PS50109">
    <property type="entry name" value="HIS_KIN"/>
    <property type="match status" value="1"/>
</dbReference>
<feature type="domain" description="Response regulatory" evidence="9">
    <location>
        <begin position="941"/>
        <end position="1058"/>
    </location>
</feature>
<dbReference type="InterPro" id="IPR000014">
    <property type="entry name" value="PAS"/>
</dbReference>
<keyword evidence="7" id="KW-0175">Coiled coil</keyword>
<dbReference type="RefSeq" id="WP_217334775.1">
    <property type="nucleotide sequence ID" value="NZ_JAHQZT010000008.1"/>
</dbReference>
<feature type="domain" description="PAC" evidence="11">
    <location>
        <begin position="372"/>
        <end position="424"/>
    </location>
</feature>
<reference evidence="12 13" key="1">
    <citation type="submission" date="2021-06" db="EMBL/GenBank/DDBJ databases">
        <title>Bacterium isolated from marine sediment.</title>
        <authorList>
            <person name="Zhu K.-L."/>
            <person name="Du Z.-J."/>
            <person name="Liang Q.-Y."/>
        </authorList>
    </citation>
    <scope>NUCLEOTIDE SEQUENCE [LARGE SCALE GENOMIC DNA]</scope>
    <source>
        <strain evidence="12 13">A346</strain>
    </source>
</reference>
<feature type="domain" description="PAC" evidence="11">
    <location>
        <begin position="499"/>
        <end position="551"/>
    </location>
</feature>
<dbReference type="PANTHER" id="PTHR43304">
    <property type="entry name" value="PHYTOCHROME-LIKE PROTEIN CPH1"/>
    <property type="match status" value="1"/>
</dbReference>
<dbReference type="PROSITE" id="PS50110">
    <property type="entry name" value="RESPONSE_REGULATORY"/>
    <property type="match status" value="1"/>
</dbReference>
<evidence type="ECO:0000256" key="5">
    <source>
        <dbReference type="ARBA" id="ARBA00022777"/>
    </source>
</evidence>
<dbReference type="InterPro" id="IPR001610">
    <property type="entry name" value="PAC"/>
</dbReference>
<evidence type="ECO:0000259" key="8">
    <source>
        <dbReference type="PROSITE" id="PS50109"/>
    </source>
</evidence>
<feature type="domain" description="PAC" evidence="11">
    <location>
        <begin position="84"/>
        <end position="138"/>
    </location>
</feature>
<feature type="coiled-coil region" evidence="7">
    <location>
        <begin position="408"/>
        <end position="435"/>
    </location>
</feature>
<evidence type="ECO:0000256" key="3">
    <source>
        <dbReference type="ARBA" id="ARBA00022553"/>
    </source>
</evidence>
<evidence type="ECO:0000256" key="6">
    <source>
        <dbReference type="PROSITE-ProRule" id="PRU00169"/>
    </source>
</evidence>
<dbReference type="PANTHER" id="PTHR43304:SF1">
    <property type="entry name" value="PAC DOMAIN-CONTAINING PROTEIN"/>
    <property type="match status" value="1"/>
</dbReference>
<comment type="catalytic activity">
    <reaction evidence="1">
        <text>ATP + protein L-histidine = ADP + protein N-phospho-L-histidine.</text>
        <dbReference type="EC" id="2.7.13.3"/>
    </reaction>
</comment>
<feature type="domain" description="PAS" evidence="10">
    <location>
        <begin position="552"/>
        <end position="624"/>
    </location>
</feature>
<proteinExistence type="predicted"/>
<dbReference type="Proteomes" id="UP000755551">
    <property type="component" value="Unassembled WGS sequence"/>
</dbReference>
<dbReference type="InterPro" id="IPR013655">
    <property type="entry name" value="PAS_fold_3"/>
</dbReference>
<evidence type="ECO:0000259" key="9">
    <source>
        <dbReference type="PROSITE" id="PS50110"/>
    </source>
</evidence>
<dbReference type="InterPro" id="IPR003661">
    <property type="entry name" value="HisK_dim/P_dom"/>
</dbReference>
<dbReference type="NCBIfam" id="TIGR00229">
    <property type="entry name" value="sensory_box"/>
    <property type="match status" value="4"/>
</dbReference>
<dbReference type="CDD" id="cd00082">
    <property type="entry name" value="HisKA"/>
    <property type="match status" value="1"/>
</dbReference>
<feature type="domain" description="PAC" evidence="11">
    <location>
        <begin position="628"/>
        <end position="681"/>
    </location>
</feature>
<dbReference type="SMART" id="SM00448">
    <property type="entry name" value="REC"/>
    <property type="match status" value="1"/>
</dbReference>
<dbReference type="Pfam" id="PF00512">
    <property type="entry name" value="HisKA"/>
    <property type="match status" value="1"/>
</dbReference>
<dbReference type="Pfam" id="PF13426">
    <property type="entry name" value="PAS_9"/>
    <property type="match status" value="1"/>
</dbReference>
<sequence>MSPVNTTSDRIAYEWERQFTALNHHAIVSVADADGDIIYINDRFCDISGYSREELLGQNHRVVKSDQHPPAFFRDMWRTILAGDVWKGVVCNRRKDGSLYWVESTITPFMDPDGRPYQFVSIRTDITHLRAAQQWIEQQSRLQACLAEQARVLLAVQEEGIWGAIEQALACIGPAFEAQSCAVMGFEPVSGLECHAHWQHEPPGLIRPGCDTEVLQHCSAHTLALSLERLQHHLGEQCRLLASEVQLEGNAPLSLVLVLPAVQARWQELQGLLDLFADMLSNVLRRSAVHRELVRFKERLRCGQMYANIGTWEWNLMTDEVYWSEKVVTLFGYPEGQAISASYQAFIDRVHPEDVPHVEAAIRDSLTTDEPYEIEHRVLLPDGRERWLLERGAVVRNERGMAQRMIGVVQDIDEKKKARIRLEQSERELRQAQQLAHIGNWSVDYRSGALNWSAEVYRIFGHSPDTFAPSLEAFRAQVHTEDLEGLLAREQASAAVGRYDLIHRIRRPDGSVRHVHELGEPVLDEQGQLIGMAGTVQDITDRVEAYARLRETEERFAFAVEGAGDGVWDWDLRSGEVSCSPLYMEMLGFRAEDRAAYMDHWSDNIHPDDLRPARARVTRYLEGKTDRYEVQMRLRCRDNSWKWVLCRGQVVERDDSGAPLRMIGINSDISRTKATEEALIGARNEAERASRAKSEFLSGMSHELRTPMNAILGFGQLMEFDSQLPREHQESVHEILKAGRHLLDLINDVLDLARVESGKMELSLEPVDLGSLMAECVSLIAPLAAKVQVSLQYDDLAGISARADRTRLKQVIINLMSNGVKYNRPQGRLHISLSAPQPERIRLAFADTGVGISPAGLEQLFQPFNRLDADQTCIEGTGIGLTLTQKMIHLMEGDIGVHSQPGVGSTFWIELPSDTLDTGAVEPSAQAAAWDMSEPEQGHKQVLYIDDNPANLKLVRNLIARLPGVRLLDAHTPELGLELAKRHLPDLILLDINMPGLNGYQVLEIIRRNPAFADTPVVALTANAMPRDVEHGRRAGFSDYLTKPLDIPAFMTMLQQRLAL</sequence>
<accession>A0ABS6MAP8</accession>
<dbReference type="Pfam" id="PF02518">
    <property type="entry name" value="HATPase_c"/>
    <property type="match status" value="1"/>
</dbReference>
<dbReference type="InterPro" id="IPR000700">
    <property type="entry name" value="PAS-assoc_C"/>
</dbReference>
<dbReference type="EMBL" id="JAHQZT010000008">
    <property type="protein sequence ID" value="MBV0933359.1"/>
    <property type="molecule type" value="Genomic_DNA"/>
</dbReference>
<evidence type="ECO:0000313" key="12">
    <source>
        <dbReference type="EMBL" id="MBV0933359.1"/>
    </source>
</evidence>